<keyword evidence="6 7" id="KW-0472">Membrane</keyword>
<dbReference type="PROSITE" id="PS00216">
    <property type="entry name" value="SUGAR_TRANSPORT_1"/>
    <property type="match status" value="1"/>
</dbReference>
<feature type="transmembrane region" description="Helical" evidence="7">
    <location>
        <begin position="120"/>
        <end position="143"/>
    </location>
</feature>
<dbReference type="PROSITE" id="PS50850">
    <property type="entry name" value="MFS"/>
    <property type="match status" value="1"/>
</dbReference>
<gene>
    <name evidence="9" type="ORF">MMG00_03405</name>
</gene>
<reference evidence="9 10" key="1">
    <citation type="submission" date="2022-03" db="EMBL/GenBank/DDBJ databases">
        <title>Ignatzschineria rhizosphaerae HR5S32.</title>
        <authorList>
            <person name="Sun J.Q."/>
            <person name="Feng J.Y."/>
        </authorList>
    </citation>
    <scope>NUCLEOTIDE SEQUENCE [LARGE SCALE GENOMIC DNA]</scope>
    <source>
        <strain evidence="9 10">HR5S32</strain>
    </source>
</reference>
<dbReference type="EMBL" id="CP093379">
    <property type="protein sequence ID" value="UNM96912.1"/>
    <property type="molecule type" value="Genomic_DNA"/>
</dbReference>
<evidence type="ECO:0000256" key="6">
    <source>
        <dbReference type="ARBA" id="ARBA00023136"/>
    </source>
</evidence>
<dbReference type="PROSITE" id="PS00217">
    <property type="entry name" value="SUGAR_TRANSPORT_2"/>
    <property type="match status" value="1"/>
</dbReference>
<dbReference type="RefSeq" id="WP_242151417.1">
    <property type="nucleotide sequence ID" value="NZ_CP093379.1"/>
</dbReference>
<dbReference type="InterPro" id="IPR020846">
    <property type="entry name" value="MFS_dom"/>
</dbReference>
<dbReference type="PANTHER" id="PTHR43045">
    <property type="entry name" value="SHIKIMATE TRANSPORTER"/>
    <property type="match status" value="1"/>
</dbReference>
<dbReference type="Proteomes" id="UP000829542">
    <property type="component" value="Chromosome"/>
</dbReference>
<feature type="transmembrane region" description="Helical" evidence="7">
    <location>
        <begin position="90"/>
        <end position="114"/>
    </location>
</feature>
<keyword evidence="5 7" id="KW-1133">Transmembrane helix</keyword>
<keyword evidence="2" id="KW-0813">Transport</keyword>
<keyword evidence="4 7" id="KW-0812">Transmembrane</keyword>
<evidence type="ECO:0000256" key="7">
    <source>
        <dbReference type="SAM" id="Phobius"/>
    </source>
</evidence>
<feature type="transmembrane region" description="Helical" evidence="7">
    <location>
        <begin position="376"/>
        <end position="397"/>
    </location>
</feature>
<evidence type="ECO:0000259" key="8">
    <source>
        <dbReference type="PROSITE" id="PS50850"/>
    </source>
</evidence>
<dbReference type="InterPro" id="IPR011701">
    <property type="entry name" value="MFS"/>
</dbReference>
<sequence length="449" mass="50142">MTQTMEVKKTQSFKQVVTASMVGTIAEWYEFFIYGIASSLVFGKLFFPNAGTALDGILIAFGTYAIGFLARPIGGIVFGHFGDKLGRKRLLQISILMMGVSTFSMGLLPGFATIGYAAPILLVVLRFIQGFAVGGEWGGAVLLITEHSPENRRGFWASFPQAAACMGNLIASLVLFGMTIFLSDEAFLSWGWRVAFWLSALIIFLAYYIRRNIHDAPIFQEAQKKIKQSKQQSGIKELLTSFPKEAILTVTMRMAENAVYYIIVVFTITYLAVIHDVKYSNILWLLAIANAFQFFSMIFSGYLADMIGRKKTIIYGYLGLFIWIFFYFPALDSNNFFIYIIAMCVGLFLQGCCYAPQAAFLSEIFPTRVRYTGSSWAYQIASILGGSLAPIIAVYLLKTYDGTNQIVIYIVTLIIISLASVFMFKETKGISLYEVDKQHETSLSELKNS</sequence>
<feature type="transmembrane region" description="Helical" evidence="7">
    <location>
        <begin position="155"/>
        <end position="178"/>
    </location>
</feature>
<feature type="transmembrane region" description="Helical" evidence="7">
    <location>
        <begin position="403"/>
        <end position="424"/>
    </location>
</feature>
<evidence type="ECO:0000256" key="3">
    <source>
        <dbReference type="ARBA" id="ARBA00022475"/>
    </source>
</evidence>
<feature type="transmembrane region" description="Helical" evidence="7">
    <location>
        <begin position="281"/>
        <end position="300"/>
    </location>
</feature>
<evidence type="ECO:0000256" key="4">
    <source>
        <dbReference type="ARBA" id="ARBA00022692"/>
    </source>
</evidence>
<feature type="transmembrane region" description="Helical" evidence="7">
    <location>
        <begin position="16"/>
        <end position="37"/>
    </location>
</feature>
<name>A0ABY3X211_9GAMM</name>
<evidence type="ECO:0000256" key="2">
    <source>
        <dbReference type="ARBA" id="ARBA00022448"/>
    </source>
</evidence>
<dbReference type="InterPro" id="IPR005829">
    <property type="entry name" value="Sugar_transporter_CS"/>
</dbReference>
<feature type="transmembrane region" description="Helical" evidence="7">
    <location>
        <begin position="57"/>
        <end position="78"/>
    </location>
</feature>
<dbReference type="SUPFAM" id="SSF103473">
    <property type="entry name" value="MFS general substrate transporter"/>
    <property type="match status" value="1"/>
</dbReference>
<proteinExistence type="predicted"/>
<dbReference type="CDD" id="cd17369">
    <property type="entry name" value="MFS_ShiA_like"/>
    <property type="match status" value="1"/>
</dbReference>
<dbReference type="Pfam" id="PF07690">
    <property type="entry name" value="MFS_1"/>
    <property type="match status" value="1"/>
</dbReference>
<comment type="subcellular location">
    <subcellularLocation>
        <location evidence="1">Cell membrane</location>
        <topology evidence="1">Multi-pass membrane protein</topology>
    </subcellularLocation>
</comment>
<dbReference type="InterPro" id="IPR036259">
    <property type="entry name" value="MFS_trans_sf"/>
</dbReference>
<evidence type="ECO:0000256" key="1">
    <source>
        <dbReference type="ARBA" id="ARBA00004651"/>
    </source>
</evidence>
<protein>
    <submittedName>
        <fullName evidence="9">MHS family MFS transporter</fullName>
    </submittedName>
</protein>
<feature type="transmembrane region" description="Helical" evidence="7">
    <location>
        <begin position="312"/>
        <end position="330"/>
    </location>
</feature>
<feature type="transmembrane region" description="Helical" evidence="7">
    <location>
        <begin position="336"/>
        <end position="355"/>
    </location>
</feature>
<dbReference type="PANTHER" id="PTHR43045:SF1">
    <property type="entry name" value="SHIKIMATE TRANSPORTER"/>
    <property type="match status" value="1"/>
</dbReference>
<organism evidence="9 10">
    <name type="scientific">Ignatzschineria rhizosphaerae</name>
    <dbReference type="NCBI Taxonomy" id="2923279"/>
    <lineage>
        <taxon>Bacteria</taxon>
        <taxon>Pseudomonadati</taxon>
        <taxon>Pseudomonadota</taxon>
        <taxon>Gammaproteobacteria</taxon>
        <taxon>Cardiobacteriales</taxon>
        <taxon>Ignatzschineriaceae</taxon>
        <taxon>Ignatzschineria</taxon>
    </lineage>
</organism>
<evidence type="ECO:0000313" key="10">
    <source>
        <dbReference type="Proteomes" id="UP000829542"/>
    </source>
</evidence>
<keyword evidence="3" id="KW-1003">Cell membrane</keyword>
<keyword evidence="10" id="KW-1185">Reference proteome</keyword>
<dbReference type="Gene3D" id="1.20.1250.20">
    <property type="entry name" value="MFS general substrate transporter like domains"/>
    <property type="match status" value="1"/>
</dbReference>
<evidence type="ECO:0000313" key="9">
    <source>
        <dbReference type="EMBL" id="UNM96912.1"/>
    </source>
</evidence>
<evidence type="ECO:0000256" key="5">
    <source>
        <dbReference type="ARBA" id="ARBA00022989"/>
    </source>
</evidence>
<accession>A0ABY3X211</accession>
<feature type="domain" description="Major facilitator superfamily (MFS) profile" evidence="8">
    <location>
        <begin position="16"/>
        <end position="428"/>
    </location>
</feature>
<feature type="transmembrane region" description="Helical" evidence="7">
    <location>
        <begin position="258"/>
        <end position="275"/>
    </location>
</feature>
<feature type="transmembrane region" description="Helical" evidence="7">
    <location>
        <begin position="190"/>
        <end position="209"/>
    </location>
</feature>